<feature type="compositionally biased region" description="Basic and acidic residues" evidence="1">
    <location>
        <begin position="1"/>
        <end position="15"/>
    </location>
</feature>
<feature type="region of interest" description="Disordered" evidence="1">
    <location>
        <begin position="272"/>
        <end position="294"/>
    </location>
</feature>
<reference evidence="3" key="1">
    <citation type="journal article" date="2011" name="Genome Biol.">
        <title>Comparative and functional genomics provide insights into the pathogenicity of dermatophytic fungi.</title>
        <authorList>
            <person name="Burmester A."/>
            <person name="Shelest E."/>
            <person name="Gloeckner G."/>
            <person name="Heddergott C."/>
            <person name="Schindler S."/>
            <person name="Staib P."/>
            <person name="Heidel A."/>
            <person name="Felder M."/>
            <person name="Petzold A."/>
            <person name="Szafranski K."/>
            <person name="Feuermann M."/>
            <person name="Pedruzzi I."/>
            <person name="Priebe S."/>
            <person name="Groth M."/>
            <person name="Winkler R."/>
            <person name="Li W."/>
            <person name="Kniemeyer O."/>
            <person name="Schroeckh V."/>
            <person name="Hertweck C."/>
            <person name="Hube B."/>
            <person name="White T.C."/>
            <person name="Platzer M."/>
            <person name="Guthke R."/>
            <person name="Heitman J."/>
            <person name="Woestemeyer J."/>
            <person name="Zipfel P.F."/>
            <person name="Monod M."/>
            <person name="Brakhage A.A."/>
        </authorList>
    </citation>
    <scope>NUCLEOTIDE SEQUENCE [LARGE SCALE GENOMIC DNA]</scope>
    <source>
        <strain evidence="3">ATCC MYA-4681 / CBS 112371</strain>
    </source>
</reference>
<dbReference type="AlphaFoldDB" id="D4ALE6"/>
<dbReference type="Proteomes" id="UP000008866">
    <property type="component" value="Unassembled WGS sequence"/>
</dbReference>
<dbReference type="HOGENOM" id="CLU_900072_0_0_1"/>
<feature type="compositionally biased region" description="Basic and acidic residues" evidence="1">
    <location>
        <begin position="283"/>
        <end position="294"/>
    </location>
</feature>
<comment type="caution">
    <text evidence="2">The sequence shown here is derived from an EMBL/GenBank/DDBJ whole genome shotgun (WGS) entry which is preliminary data.</text>
</comment>
<protein>
    <submittedName>
        <fullName evidence="2">Uncharacterized protein</fullName>
    </submittedName>
</protein>
<gene>
    <name evidence="2" type="ORF">ARB_05143</name>
</gene>
<evidence type="ECO:0000313" key="2">
    <source>
        <dbReference type="EMBL" id="EFE36205.1"/>
    </source>
</evidence>
<dbReference type="KEGG" id="abe:ARB_05143"/>
<organism evidence="2 3">
    <name type="scientific">Arthroderma benhamiae (strain ATCC MYA-4681 / CBS 112371)</name>
    <name type="common">Trichophyton mentagrophytes</name>
    <dbReference type="NCBI Taxonomy" id="663331"/>
    <lineage>
        <taxon>Eukaryota</taxon>
        <taxon>Fungi</taxon>
        <taxon>Dikarya</taxon>
        <taxon>Ascomycota</taxon>
        <taxon>Pezizomycotina</taxon>
        <taxon>Eurotiomycetes</taxon>
        <taxon>Eurotiomycetidae</taxon>
        <taxon>Onygenales</taxon>
        <taxon>Arthrodermataceae</taxon>
        <taxon>Trichophyton</taxon>
    </lineage>
</organism>
<keyword evidence="3" id="KW-1185">Reference proteome</keyword>
<accession>D4ALE6</accession>
<feature type="region of interest" description="Disordered" evidence="1">
    <location>
        <begin position="1"/>
        <end position="44"/>
    </location>
</feature>
<dbReference type="EMBL" id="ABSU01000002">
    <property type="protein sequence ID" value="EFE36205.1"/>
    <property type="molecule type" value="Genomic_DNA"/>
</dbReference>
<evidence type="ECO:0000313" key="3">
    <source>
        <dbReference type="Proteomes" id="UP000008866"/>
    </source>
</evidence>
<dbReference type="GeneID" id="9526327"/>
<proteinExistence type="predicted"/>
<dbReference type="RefSeq" id="XP_003016850.1">
    <property type="nucleotide sequence ID" value="XM_003016804.1"/>
</dbReference>
<name>D4ALE6_ARTBC</name>
<sequence length="309" mass="34428">MEMEKTRGEGKEKAEMKKKRKDGSERRRVSSPPGPEQRSTGFVGIEHYSRQPLTVLQRGSQGLDAIKQLRKANRAHDDQPVRRGQQTDTPLDVALRVRREGKLPHGRTGRDLLILPQGHRHQFLLQAEHRLGDPFLAAGGELESVAVRPTGDPFLETRRVEAARIRGWRRAFIWFFPSRQRADAAAAGNGTAGVPTAVSTRFQSNARARARRQIPFGGSEAPTGDLADSTALLASTVSRLLAGGAGCRRRSVVDVEMLEFSYFGRLARDERDVDGRSSSSSSRNREQREKKRLHGEDDGISIVYDLFIL</sequence>
<evidence type="ECO:0000256" key="1">
    <source>
        <dbReference type="SAM" id="MobiDB-lite"/>
    </source>
</evidence>